<reference evidence="1" key="1">
    <citation type="submission" date="2024-03" db="EMBL/GenBank/DDBJ databases">
        <title>Whole genome sequecning of epiphytes from Marcgravia umbellata leaves.</title>
        <authorList>
            <person name="Kumar G."/>
            <person name="Savka M.A."/>
        </authorList>
    </citation>
    <scope>NUCLEOTIDE SEQUENCE</scope>
    <source>
        <strain evidence="1">RIT_BL5</strain>
    </source>
</reference>
<organism evidence="1 2">
    <name type="scientific">Saccharibacillus sacchari</name>
    <dbReference type="NCBI Taxonomy" id="456493"/>
    <lineage>
        <taxon>Bacteria</taxon>
        <taxon>Bacillati</taxon>
        <taxon>Bacillota</taxon>
        <taxon>Bacilli</taxon>
        <taxon>Bacillales</taxon>
        <taxon>Paenibacillaceae</taxon>
        <taxon>Saccharibacillus</taxon>
    </lineage>
</organism>
<gene>
    <name evidence="1" type="ORF">WKI47_04440</name>
</gene>
<name>A0ACC6P8C8_9BACL</name>
<dbReference type="Proteomes" id="UP001380953">
    <property type="component" value="Unassembled WGS sequence"/>
</dbReference>
<dbReference type="EMBL" id="JBBKAR010000016">
    <property type="protein sequence ID" value="MEJ8303161.1"/>
    <property type="molecule type" value="Genomic_DNA"/>
</dbReference>
<proteinExistence type="predicted"/>
<accession>A0ACC6P8C8</accession>
<protein>
    <submittedName>
        <fullName evidence="1">Uncharacterized protein</fullName>
    </submittedName>
</protein>
<keyword evidence="2" id="KW-1185">Reference proteome</keyword>
<comment type="caution">
    <text evidence="1">The sequence shown here is derived from an EMBL/GenBank/DDBJ whole genome shotgun (WGS) entry which is preliminary data.</text>
</comment>
<evidence type="ECO:0000313" key="1">
    <source>
        <dbReference type="EMBL" id="MEJ8303161.1"/>
    </source>
</evidence>
<evidence type="ECO:0000313" key="2">
    <source>
        <dbReference type="Proteomes" id="UP001380953"/>
    </source>
</evidence>
<sequence length="295" mass="33621">MLPKTLDHYQEQITRMLESERYGEAIETLEFLLGCEGQDEQRRQEWSTLLEWLRVAFPGGAQDAYGNEAALAGEEPESEAQALQRRTLEKQRENPGYAFELVRRVTEEPLTERGQIALEQLAYLEGAETDRLLVEWLQAGELHPLLQFRGLQTLKRRGAQGSVRLPREGISLELEIERTPLTPGDFPHAVDEVLERVSDQTDNESPSMFYFARELWMQFMMATYGTHDYAVLIRGEEGELDAWAAALHAQASESLGSDGNADRIREAYGITGELRFRCERAERALRAFTQGSLIR</sequence>